<dbReference type="OrthoDB" id="270657at2759"/>
<proteinExistence type="predicted"/>
<gene>
    <name evidence="1" type="ORF">ADEAN_000697300</name>
</gene>
<dbReference type="EMBL" id="LR877158">
    <property type="protein sequence ID" value="CAD2219467.1"/>
    <property type="molecule type" value="Genomic_DNA"/>
</dbReference>
<protein>
    <submittedName>
        <fullName evidence="1">Uncharacterized protein</fullName>
    </submittedName>
</protein>
<dbReference type="VEuPathDB" id="TriTrypDB:ADEAN_000697300"/>
<accession>A0A7G2CK65</accession>
<evidence type="ECO:0000313" key="1">
    <source>
        <dbReference type="EMBL" id="CAD2219467.1"/>
    </source>
</evidence>
<name>A0A7G2CK65_9TRYP</name>
<dbReference type="AlphaFoldDB" id="A0A7G2CK65"/>
<sequence>MDEMRQPDYIHDKRYGVFSNERNVAKSRRGLPHITPMYRTHMNLWDSDTDASNNRFFRSYVFGQRELHLLLGRPHGFEADLNTAGQQGYSNYELNTDMRYKGAPRSAMTNLHFEREWAQTLYRNSGNKEASALNNPRSPFTEEILGNELLNVRDIKSLEHCQAWFDRLQYLIKLHYDAVGEIGPFRSRHTQHVHTFFMAFYDALSSFDFQDHYLFEHFHQCRPKALEDLFGIFIEMEANYVHHDYCPRCSLSLKETRYCGEGEPDTPFRKHRGRWAPHQKWGREWYDVVVRRAEALWYRSTEDPYFGLQEHTQRQAEALLTVYVRTKQRGKAIDFLHQLRGSREFLLGRITITPAMQQAYETLLDETPHPHLLTNAYQHEEGVSQYTQDRQAVPLSPVQVRLDLEQQKWRRQQKEEGVVRVPPAGWTVDTSTIVPYKIDPKTRHITNWREVKKGIEESFLKTGLPEEAYTSLELKELLALRHGIASRGARRAALESQLRYGKGKKKKSRR</sequence>
<organism evidence="1 2">
    <name type="scientific">Angomonas deanei</name>
    <dbReference type="NCBI Taxonomy" id="59799"/>
    <lineage>
        <taxon>Eukaryota</taxon>
        <taxon>Discoba</taxon>
        <taxon>Euglenozoa</taxon>
        <taxon>Kinetoplastea</taxon>
        <taxon>Metakinetoplastina</taxon>
        <taxon>Trypanosomatida</taxon>
        <taxon>Trypanosomatidae</taxon>
        <taxon>Strigomonadinae</taxon>
        <taxon>Angomonas</taxon>
    </lineage>
</organism>
<evidence type="ECO:0000313" key="2">
    <source>
        <dbReference type="Proteomes" id="UP000515908"/>
    </source>
</evidence>
<reference evidence="1 2" key="1">
    <citation type="submission" date="2020-08" db="EMBL/GenBank/DDBJ databases">
        <authorList>
            <person name="Newling K."/>
            <person name="Davey J."/>
            <person name="Forrester S."/>
        </authorList>
    </citation>
    <scope>NUCLEOTIDE SEQUENCE [LARGE SCALE GENOMIC DNA]</scope>
    <source>
        <strain evidence="2">Crithidia deanei Carvalho (ATCC PRA-265)</strain>
    </source>
</reference>
<dbReference type="Proteomes" id="UP000515908">
    <property type="component" value="Chromosome 14"/>
</dbReference>
<keyword evidence="2" id="KW-1185">Reference proteome</keyword>